<evidence type="ECO:0000256" key="3">
    <source>
        <dbReference type="ARBA" id="ARBA00022771"/>
    </source>
</evidence>
<dbReference type="SUPFAM" id="SSF118310">
    <property type="entry name" value="AN1-like Zinc finger"/>
    <property type="match status" value="2"/>
</dbReference>
<feature type="domain" description="AN1-type" evidence="7">
    <location>
        <begin position="4"/>
        <end position="52"/>
    </location>
</feature>
<dbReference type="EMBL" id="MCGE01000008">
    <property type="protein sequence ID" value="ORZ18818.1"/>
    <property type="molecule type" value="Genomic_DNA"/>
</dbReference>
<dbReference type="Pfam" id="PF25403">
    <property type="entry name" value="zf-C2H2_ZFAND2"/>
    <property type="match status" value="1"/>
</dbReference>
<dbReference type="Gene3D" id="4.10.1110.10">
    <property type="entry name" value="AN1-like Zinc finger"/>
    <property type="match status" value="2"/>
</dbReference>
<feature type="compositionally biased region" description="Low complexity" evidence="6">
    <location>
        <begin position="175"/>
        <end position="193"/>
    </location>
</feature>
<gene>
    <name evidence="8" type="ORF">BCR42DRAFT_411646</name>
</gene>
<organism evidence="8 9">
    <name type="scientific">Absidia repens</name>
    <dbReference type="NCBI Taxonomy" id="90262"/>
    <lineage>
        <taxon>Eukaryota</taxon>
        <taxon>Fungi</taxon>
        <taxon>Fungi incertae sedis</taxon>
        <taxon>Mucoromycota</taxon>
        <taxon>Mucoromycotina</taxon>
        <taxon>Mucoromycetes</taxon>
        <taxon>Mucorales</taxon>
        <taxon>Cunninghamellaceae</taxon>
        <taxon>Absidia</taxon>
    </lineage>
</organism>
<keyword evidence="2" id="KW-0677">Repeat</keyword>
<comment type="caution">
    <text evidence="8">The sequence shown here is derived from an EMBL/GenBank/DDBJ whole genome shotgun (WGS) entry which is preliminary data.</text>
</comment>
<dbReference type="PANTHER" id="PTHR14677">
    <property type="entry name" value="ARSENITE INDUCUBLE RNA ASSOCIATED PROTEIN AIP-1-RELATED"/>
    <property type="match status" value="1"/>
</dbReference>
<dbReference type="OrthoDB" id="431929at2759"/>
<evidence type="ECO:0000256" key="4">
    <source>
        <dbReference type="ARBA" id="ARBA00022833"/>
    </source>
</evidence>
<dbReference type="GO" id="GO:0008270">
    <property type="term" value="F:zinc ion binding"/>
    <property type="evidence" value="ECO:0007669"/>
    <property type="project" value="UniProtKB-KW"/>
</dbReference>
<feature type="compositionally biased region" description="Polar residues" evidence="6">
    <location>
        <begin position="165"/>
        <end position="174"/>
    </location>
</feature>
<dbReference type="PROSITE" id="PS51039">
    <property type="entry name" value="ZF_AN1"/>
    <property type="match status" value="2"/>
</dbReference>
<dbReference type="SMART" id="SM00154">
    <property type="entry name" value="ZnF_AN1"/>
    <property type="match status" value="2"/>
</dbReference>
<feature type="region of interest" description="Disordered" evidence="6">
    <location>
        <begin position="160"/>
        <end position="193"/>
    </location>
</feature>
<dbReference type="InterPro" id="IPR035896">
    <property type="entry name" value="AN1-like_Znf"/>
</dbReference>
<reference evidence="8 9" key="1">
    <citation type="submission" date="2016-07" db="EMBL/GenBank/DDBJ databases">
        <title>Pervasive Adenine N6-methylation of Active Genes in Fungi.</title>
        <authorList>
            <consortium name="DOE Joint Genome Institute"/>
            <person name="Mondo S.J."/>
            <person name="Dannebaum R.O."/>
            <person name="Kuo R.C."/>
            <person name="Labutti K."/>
            <person name="Haridas S."/>
            <person name="Kuo A."/>
            <person name="Salamov A."/>
            <person name="Ahrendt S.R."/>
            <person name="Lipzen A."/>
            <person name="Sullivan W."/>
            <person name="Andreopoulos W.B."/>
            <person name="Clum A."/>
            <person name="Lindquist E."/>
            <person name="Daum C."/>
            <person name="Ramamoorthy G.K."/>
            <person name="Gryganskyi A."/>
            <person name="Culley D."/>
            <person name="Magnuson J.K."/>
            <person name="James T.Y."/>
            <person name="O'Malley M.A."/>
            <person name="Stajich J.E."/>
            <person name="Spatafora J.W."/>
            <person name="Visel A."/>
            <person name="Grigoriev I.V."/>
        </authorList>
    </citation>
    <scope>NUCLEOTIDE SEQUENCE [LARGE SCALE GENOMIC DNA]</scope>
    <source>
        <strain evidence="8 9">NRRL 1336</strain>
    </source>
</reference>
<protein>
    <recommendedName>
        <fullName evidence="7">AN1-type domain-containing protein</fullName>
    </recommendedName>
</protein>
<evidence type="ECO:0000256" key="6">
    <source>
        <dbReference type="SAM" id="MobiDB-lite"/>
    </source>
</evidence>
<proteinExistence type="predicted"/>
<dbReference type="AlphaFoldDB" id="A0A1X2IM14"/>
<dbReference type="PANTHER" id="PTHR14677:SF20">
    <property type="entry name" value="ZINC FINGER AN1-TYPE CONTAINING 2A-RELATED"/>
    <property type="match status" value="1"/>
</dbReference>
<dbReference type="Pfam" id="PF01428">
    <property type="entry name" value="zf-AN1"/>
    <property type="match status" value="2"/>
</dbReference>
<keyword evidence="3 5" id="KW-0863">Zinc-finger</keyword>
<dbReference type="InterPro" id="IPR057357">
    <property type="entry name" value="Znf-C2H2_ZFAND2A/B"/>
</dbReference>
<dbReference type="Proteomes" id="UP000193560">
    <property type="component" value="Unassembled WGS sequence"/>
</dbReference>
<feature type="domain" description="AN1-type" evidence="7">
    <location>
        <begin position="90"/>
        <end position="138"/>
    </location>
</feature>
<name>A0A1X2IM14_9FUNG</name>
<evidence type="ECO:0000259" key="7">
    <source>
        <dbReference type="PROSITE" id="PS51039"/>
    </source>
</evidence>
<keyword evidence="4" id="KW-0862">Zinc</keyword>
<evidence type="ECO:0000313" key="8">
    <source>
        <dbReference type="EMBL" id="ORZ18818.1"/>
    </source>
</evidence>
<keyword evidence="9" id="KW-1185">Reference proteome</keyword>
<accession>A0A1X2IM14</accession>
<evidence type="ECO:0000256" key="5">
    <source>
        <dbReference type="PROSITE-ProRule" id="PRU00449"/>
    </source>
</evidence>
<dbReference type="InterPro" id="IPR000058">
    <property type="entry name" value="Znf_AN1"/>
</dbReference>
<dbReference type="STRING" id="90262.A0A1X2IM14"/>
<evidence type="ECO:0000256" key="2">
    <source>
        <dbReference type="ARBA" id="ARBA00022737"/>
    </source>
</evidence>
<evidence type="ECO:0000256" key="1">
    <source>
        <dbReference type="ARBA" id="ARBA00022723"/>
    </source>
</evidence>
<evidence type="ECO:0000313" key="9">
    <source>
        <dbReference type="Proteomes" id="UP000193560"/>
    </source>
</evidence>
<sequence>MELPDLGKQCSKSECGQLDFLPYTCYHCKKIFCQEHFKLDDHLCPSRQDPSLDIRVPTCPLCEKPIPGSRNEDPNIRVNRHIQNNCVDEEKPSNTCRLKGCKAKLLVPMNCGACGLAYCVKHRLEQDHQCQGRKQLQQQGSSSTRPAHQKLSALAAMKRAGGGLKQQSNNNTASGNANRRQQQQQTGANKQKIQQLQAKANRTALTEQEQIELATLISLEQKNKDTKNCVII</sequence>
<keyword evidence="1" id="KW-0479">Metal-binding</keyword>
<dbReference type="GO" id="GO:0005737">
    <property type="term" value="C:cytoplasm"/>
    <property type="evidence" value="ECO:0007669"/>
    <property type="project" value="TreeGrafter"/>
</dbReference>